<dbReference type="HOGENOM" id="CLU_2612685_0_0_1"/>
<proteinExistence type="predicted"/>
<reference evidence="1 2" key="1">
    <citation type="submission" date="2014-06" db="EMBL/GenBank/DDBJ databases">
        <title>Evolutionary Origins and Diversification of the Mycorrhizal Mutualists.</title>
        <authorList>
            <consortium name="DOE Joint Genome Institute"/>
            <consortium name="Mycorrhizal Genomics Consortium"/>
            <person name="Kohler A."/>
            <person name="Kuo A."/>
            <person name="Nagy L.G."/>
            <person name="Floudas D."/>
            <person name="Copeland A."/>
            <person name="Barry K.W."/>
            <person name="Cichocki N."/>
            <person name="Veneault-Fourrey C."/>
            <person name="LaButti K."/>
            <person name="Lindquist E.A."/>
            <person name="Lipzen A."/>
            <person name="Lundell T."/>
            <person name="Morin E."/>
            <person name="Murat C."/>
            <person name="Riley R."/>
            <person name="Ohm R."/>
            <person name="Sun H."/>
            <person name="Tunlid A."/>
            <person name="Henrissat B."/>
            <person name="Grigoriev I.V."/>
            <person name="Hibbett D.S."/>
            <person name="Martin F."/>
        </authorList>
    </citation>
    <scope>NUCLEOTIDE SEQUENCE [LARGE SCALE GENOMIC DNA]</scope>
    <source>
        <strain evidence="1 2">SS14</strain>
    </source>
</reference>
<evidence type="ECO:0000313" key="2">
    <source>
        <dbReference type="Proteomes" id="UP000054279"/>
    </source>
</evidence>
<keyword evidence="2" id="KW-1185">Reference proteome</keyword>
<organism evidence="1 2">
    <name type="scientific">Sphaerobolus stellatus (strain SS14)</name>
    <dbReference type="NCBI Taxonomy" id="990650"/>
    <lineage>
        <taxon>Eukaryota</taxon>
        <taxon>Fungi</taxon>
        <taxon>Dikarya</taxon>
        <taxon>Basidiomycota</taxon>
        <taxon>Agaricomycotina</taxon>
        <taxon>Agaricomycetes</taxon>
        <taxon>Phallomycetidae</taxon>
        <taxon>Geastrales</taxon>
        <taxon>Sphaerobolaceae</taxon>
        <taxon>Sphaerobolus</taxon>
    </lineage>
</organism>
<feature type="non-terminal residue" evidence="1">
    <location>
        <position position="1"/>
    </location>
</feature>
<protein>
    <submittedName>
        <fullName evidence="1">Uncharacterized protein</fullName>
    </submittedName>
</protein>
<dbReference type="EMBL" id="KN837245">
    <property type="protein sequence ID" value="KIJ31240.1"/>
    <property type="molecule type" value="Genomic_DNA"/>
</dbReference>
<dbReference type="Proteomes" id="UP000054279">
    <property type="component" value="Unassembled WGS sequence"/>
</dbReference>
<feature type="non-terminal residue" evidence="1">
    <location>
        <position position="79"/>
    </location>
</feature>
<dbReference type="AlphaFoldDB" id="A0A0C9V1A0"/>
<name>A0A0C9V1A0_SPHS4</name>
<evidence type="ECO:0000313" key="1">
    <source>
        <dbReference type="EMBL" id="KIJ31240.1"/>
    </source>
</evidence>
<accession>A0A0C9V1A0</accession>
<dbReference type="OrthoDB" id="3182376at2759"/>
<sequence length="79" mass="9275">KTDKAKDAAEQTKERATEIPWAKHLEWMFRLIDYIEQHPDFRRSLFSDSTKVANSEGRKKKVGKDQKQVAYGVLAEYIF</sequence>
<gene>
    <name evidence="1" type="ORF">M422DRAFT_102988</name>
</gene>